<reference evidence="1" key="1">
    <citation type="submission" date="2022-12" db="EMBL/GenBank/DDBJ databases">
        <authorList>
            <person name="Petersen C."/>
        </authorList>
    </citation>
    <scope>NUCLEOTIDE SEQUENCE</scope>
    <source>
        <strain evidence="1">IBT 21472</strain>
    </source>
</reference>
<accession>A0A9W9LCE4</accession>
<gene>
    <name evidence="1" type="ORF">N7476_003616</name>
</gene>
<dbReference type="EMBL" id="JAPZBO010000002">
    <property type="protein sequence ID" value="KAJ5325016.1"/>
    <property type="molecule type" value="Genomic_DNA"/>
</dbReference>
<dbReference type="Proteomes" id="UP001147746">
    <property type="component" value="Unassembled WGS sequence"/>
</dbReference>
<reference evidence="1" key="2">
    <citation type="journal article" date="2023" name="IMA Fungus">
        <title>Comparative genomic study of the Penicillium genus elucidates a diverse pangenome and 15 lateral gene transfer events.</title>
        <authorList>
            <person name="Petersen C."/>
            <person name="Sorensen T."/>
            <person name="Nielsen M.R."/>
            <person name="Sondergaard T.E."/>
            <person name="Sorensen J.L."/>
            <person name="Fitzpatrick D.A."/>
            <person name="Frisvad J.C."/>
            <person name="Nielsen K.L."/>
        </authorList>
    </citation>
    <scope>NUCLEOTIDE SEQUENCE</scope>
    <source>
        <strain evidence="1">IBT 21472</strain>
    </source>
</reference>
<sequence length="143" mass="15539">MASTAIVPSASALAATSATSNIVKPFSSAPGYSLQSSRHGIFVEHQRLLPSPSPVLSVWSEVGWSRGTEWGTPSSFTFGRSLGDDDPQSSRPYFGDNVPYPFLVLSVCDEKLTAGHHHEVFLGHQESINWTCFKHAACRYLGK</sequence>
<name>A0A9W9LCE4_9EURO</name>
<organism evidence="1 2">
    <name type="scientific">Penicillium atrosanguineum</name>
    <dbReference type="NCBI Taxonomy" id="1132637"/>
    <lineage>
        <taxon>Eukaryota</taxon>
        <taxon>Fungi</taxon>
        <taxon>Dikarya</taxon>
        <taxon>Ascomycota</taxon>
        <taxon>Pezizomycotina</taxon>
        <taxon>Eurotiomycetes</taxon>
        <taxon>Eurotiomycetidae</taxon>
        <taxon>Eurotiales</taxon>
        <taxon>Aspergillaceae</taxon>
        <taxon>Penicillium</taxon>
    </lineage>
</organism>
<evidence type="ECO:0000313" key="1">
    <source>
        <dbReference type="EMBL" id="KAJ5325016.1"/>
    </source>
</evidence>
<proteinExistence type="predicted"/>
<dbReference type="AlphaFoldDB" id="A0A9W9LCE4"/>
<comment type="caution">
    <text evidence="1">The sequence shown here is derived from an EMBL/GenBank/DDBJ whole genome shotgun (WGS) entry which is preliminary data.</text>
</comment>
<protein>
    <submittedName>
        <fullName evidence="1">Uncharacterized protein</fullName>
    </submittedName>
</protein>
<keyword evidence="2" id="KW-1185">Reference proteome</keyword>
<evidence type="ECO:0000313" key="2">
    <source>
        <dbReference type="Proteomes" id="UP001147746"/>
    </source>
</evidence>